<dbReference type="OrthoDB" id="6500128at2759"/>
<dbReference type="Gene3D" id="3.40.50.300">
    <property type="entry name" value="P-loop containing nucleotide triphosphate hydrolases"/>
    <property type="match status" value="1"/>
</dbReference>
<keyword evidence="3 5" id="KW-1133">Transmembrane helix</keyword>
<dbReference type="GO" id="GO:0005886">
    <property type="term" value="C:plasma membrane"/>
    <property type="evidence" value="ECO:0007669"/>
    <property type="project" value="TreeGrafter"/>
</dbReference>
<feature type="transmembrane region" description="Helical" evidence="5">
    <location>
        <begin position="33"/>
        <end position="56"/>
    </location>
</feature>
<dbReference type="InterPro" id="IPR027417">
    <property type="entry name" value="P-loop_NTPase"/>
</dbReference>
<protein>
    <recommendedName>
        <fullName evidence="6">ABC transmembrane type-1 domain-containing protein</fullName>
    </recommendedName>
</protein>
<dbReference type="PANTHER" id="PTHR24222:SF57">
    <property type="entry name" value="ABC TRANSMEMBRANE TYPE-1 DOMAIN-CONTAINING PROTEIN"/>
    <property type="match status" value="1"/>
</dbReference>
<evidence type="ECO:0000256" key="5">
    <source>
        <dbReference type="SAM" id="Phobius"/>
    </source>
</evidence>
<dbReference type="EMBL" id="PQIB02000004">
    <property type="protein sequence ID" value="RLN24504.1"/>
    <property type="molecule type" value="Genomic_DNA"/>
</dbReference>
<dbReference type="GO" id="GO:0005524">
    <property type="term" value="F:ATP binding"/>
    <property type="evidence" value="ECO:0007669"/>
    <property type="project" value="InterPro"/>
</dbReference>
<evidence type="ECO:0000256" key="2">
    <source>
        <dbReference type="ARBA" id="ARBA00022692"/>
    </source>
</evidence>
<organism evidence="7 8">
    <name type="scientific">Panicum miliaceum</name>
    <name type="common">Proso millet</name>
    <name type="synonym">Broomcorn millet</name>
    <dbReference type="NCBI Taxonomy" id="4540"/>
    <lineage>
        <taxon>Eukaryota</taxon>
        <taxon>Viridiplantae</taxon>
        <taxon>Streptophyta</taxon>
        <taxon>Embryophyta</taxon>
        <taxon>Tracheophyta</taxon>
        <taxon>Spermatophyta</taxon>
        <taxon>Magnoliopsida</taxon>
        <taxon>Liliopsida</taxon>
        <taxon>Poales</taxon>
        <taxon>Poaceae</taxon>
        <taxon>PACMAD clade</taxon>
        <taxon>Panicoideae</taxon>
        <taxon>Panicodae</taxon>
        <taxon>Paniceae</taxon>
        <taxon>Panicinae</taxon>
        <taxon>Panicum</taxon>
        <taxon>Panicum sect. Panicum</taxon>
    </lineage>
</organism>
<evidence type="ECO:0000256" key="1">
    <source>
        <dbReference type="ARBA" id="ARBA00004141"/>
    </source>
</evidence>
<dbReference type="Proteomes" id="UP000275267">
    <property type="component" value="Unassembled WGS sequence"/>
</dbReference>
<feature type="transmembrane region" description="Helical" evidence="5">
    <location>
        <begin position="432"/>
        <end position="452"/>
    </location>
</feature>
<reference evidence="8" key="1">
    <citation type="journal article" date="2019" name="Nat. Commun.">
        <title>The genome of broomcorn millet.</title>
        <authorList>
            <person name="Zou C."/>
            <person name="Miki D."/>
            <person name="Li D."/>
            <person name="Tang Q."/>
            <person name="Xiao L."/>
            <person name="Rajput S."/>
            <person name="Deng P."/>
            <person name="Jia W."/>
            <person name="Huang R."/>
            <person name="Zhang M."/>
            <person name="Sun Y."/>
            <person name="Hu J."/>
            <person name="Fu X."/>
            <person name="Schnable P.S."/>
            <person name="Li F."/>
            <person name="Zhang H."/>
            <person name="Feng B."/>
            <person name="Zhu X."/>
            <person name="Liu R."/>
            <person name="Schnable J.C."/>
            <person name="Zhu J.-K."/>
            <person name="Zhang H."/>
        </authorList>
    </citation>
    <scope>NUCLEOTIDE SEQUENCE [LARGE SCALE GENOMIC DNA]</scope>
</reference>
<evidence type="ECO:0000256" key="3">
    <source>
        <dbReference type="ARBA" id="ARBA00022989"/>
    </source>
</evidence>
<dbReference type="CDD" id="cd18578">
    <property type="entry name" value="ABC_6TM_Pgp_ABCB1_D2_like"/>
    <property type="match status" value="1"/>
</dbReference>
<dbReference type="PROSITE" id="PS50929">
    <property type="entry name" value="ABC_TM1F"/>
    <property type="match status" value="2"/>
</dbReference>
<keyword evidence="8" id="KW-1185">Reference proteome</keyword>
<name>A0A3L6SS17_PANMI</name>
<comment type="subcellular location">
    <subcellularLocation>
        <location evidence="1">Membrane</location>
        <topology evidence="1">Multi-pass membrane protein</topology>
    </subcellularLocation>
</comment>
<feature type="transmembrane region" description="Helical" evidence="5">
    <location>
        <begin position="509"/>
        <end position="532"/>
    </location>
</feature>
<dbReference type="PANTHER" id="PTHR24222">
    <property type="entry name" value="ABC TRANSPORTER B FAMILY"/>
    <property type="match status" value="1"/>
</dbReference>
<evidence type="ECO:0000256" key="4">
    <source>
        <dbReference type="ARBA" id="ARBA00023136"/>
    </source>
</evidence>
<dbReference type="SUPFAM" id="SSF52540">
    <property type="entry name" value="P-loop containing nucleoside triphosphate hydrolases"/>
    <property type="match status" value="1"/>
</dbReference>
<accession>A0A3L6SS17</accession>
<evidence type="ECO:0000259" key="6">
    <source>
        <dbReference type="PROSITE" id="PS50929"/>
    </source>
</evidence>
<dbReference type="GO" id="GO:0140359">
    <property type="term" value="F:ABC-type transporter activity"/>
    <property type="evidence" value="ECO:0007669"/>
    <property type="project" value="InterPro"/>
</dbReference>
<feature type="transmembrane region" description="Helical" evidence="5">
    <location>
        <begin position="131"/>
        <end position="156"/>
    </location>
</feature>
<gene>
    <name evidence="7" type="ORF">C2845_PM07G10430</name>
</gene>
<proteinExistence type="predicted"/>
<evidence type="ECO:0000313" key="7">
    <source>
        <dbReference type="EMBL" id="RLN24504.1"/>
    </source>
</evidence>
<keyword evidence="2 5" id="KW-0812">Transmembrane</keyword>
<feature type="domain" description="ABC transmembrane type-1" evidence="6">
    <location>
        <begin position="354"/>
        <end position="573"/>
    </location>
</feature>
<dbReference type="STRING" id="4540.A0A3L6SS17"/>
<dbReference type="InterPro" id="IPR011527">
    <property type="entry name" value="ABC1_TM_dom"/>
</dbReference>
<evidence type="ECO:0000313" key="8">
    <source>
        <dbReference type="Proteomes" id="UP000275267"/>
    </source>
</evidence>
<comment type="caution">
    <text evidence="7">The sequence shown here is derived from an EMBL/GenBank/DDBJ whole genome shotgun (WGS) entry which is preliminary data.</text>
</comment>
<dbReference type="SUPFAM" id="SSF90123">
    <property type="entry name" value="ABC transporter transmembrane region"/>
    <property type="match status" value="2"/>
</dbReference>
<dbReference type="InterPro" id="IPR036640">
    <property type="entry name" value="ABC1_TM_sf"/>
</dbReference>
<keyword evidence="4 5" id="KW-0472">Membrane</keyword>
<dbReference type="Gene3D" id="1.20.1560.10">
    <property type="entry name" value="ABC transporter type 1, transmembrane domain"/>
    <property type="match status" value="2"/>
</dbReference>
<dbReference type="AlphaFoldDB" id="A0A3L6SS17"/>
<dbReference type="Pfam" id="PF00664">
    <property type="entry name" value="ABC_membrane"/>
    <property type="match status" value="2"/>
</dbReference>
<dbReference type="InterPro" id="IPR039421">
    <property type="entry name" value="Type_1_exporter"/>
</dbReference>
<feature type="domain" description="ABC transmembrane type-1" evidence="6">
    <location>
        <begin position="1"/>
        <end position="148"/>
    </location>
</feature>
<sequence length="596" mass="65733">MEMSTGQVTERMVSDTFLIQEAIGEKVGRSIQLISTFIGGFIIAFVRGWLLALVMLSSSPPIAISFAIITKLRIRLSTYMQAKYGAAGNVVEQTLGAIRTVVSFSGEKHAITMYNKLIRKVYESALLEGSVISIIMAVTIGAMCLGLATLSVTAFAEGQGPAYRMFKTIERRPYIDTYDTTCIILEDIKGDVELKDVYFSYPTRSEHLVFDGFSLPKTKNSNCQSNVKNPKILLLDEATSALDVESERIVQEALNRVMLQRTTIIVAHRLSTVKNADVISVLQNGKMVEQGSHVELMKIPEGSYSKLIHLQETQLEAKSSHIDNDMISTNDFRSTTINTEPRSKSFSMRSVSKGGKLVERIRSLMFQSVMSQDINWFDKPDHSSGLIGARLSTNALIVKQLVGDNLALNVQTLSTIVSDLTIEMVANWKMTLIITIVLPFVGLQAYAQMLFLKGVNKNAKLMYEEASQVATDAVGGIRTVASFCAEKNVMKTYEMKCESPIRKGIREGVVGGLGFGFSLVVFYFAYALCFYVGAKFVQQGKATFPEVFKVFFVLVLGAEGISRSSAIGADSNKAQPPLSLKFLIVNPRSITTMRRV</sequence>